<dbReference type="PIRSF" id="PIRSF035905">
    <property type="entry name" value="UCP035905_mp"/>
    <property type="match status" value="1"/>
</dbReference>
<keyword evidence="4" id="KW-1185">Reference proteome</keyword>
<feature type="transmembrane region" description="Helical" evidence="2">
    <location>
        <begin position="339"/>
        <end position="357"/>
    </location>
</feature>
<feature type="region of interest" description="Disordered" evidence="1">
    <location>
        <begin position="46"/>
        <end position="130"/>
    </location>
</feature>
<feature type="transmembrane region" description="Helical" evidence="2">
    <location>
        <begin position="708"/>
        <end position="725"/>
    </location>
</feature>
<feature type="transmembrane region" description="Helical" evidence="2">
    <location>
        <begin position="6"/>
        <end position="26"/>
    </location>
</feature>
<feature type="transmembrane region" description="Helical" evidence="2">
    <location>
        <begin position="420"/>
        <end position="439"/>
    </location>
</feature>
<keyword evidence="2" id="KW-0472">Membrane</keyword>
<feature type="transmembrane region" description="Helical" evidence="2">
    <location>
        <begin position="859"/>
        <end position="882"/>
    </location>
</feature>
<feature type="transmembrane region" description="Helical" evidence="2">
    <location>
        <begin position="835"/>
        <end position="853"/>
    </location>
</feature>
<proteinExistence type="predicted"/>
<gene>
    <name evidence="3" type="ORF">GCM10022229_06060</name>
</gene>
<feature type="compositionally biased region" description="Low complexity" evidence="1">
    <location>
        <begin position="50"/>
        <end position="70"/>
    </location>
</feature>
<feature type="transmembrane region" description="Helical" evidence="2">
    <location>
        <begin position="369"/>
        <end position="387"/>
    </location>
</feature>
<dbReference type="Proteomes" id="UP001501727">
    <property type="component" value="Unassembled WGS sequence"/>
</dbReference>
<dbReference type="PANTHER" id="PTHR38434">
    <property type="entry name" value="BLL2549 PROTEIN"/>
    <property type="match status" value="1"/>
</dbReference>
<feature type="transmembrane region" description="Helical" evidence="2">
    <location>
        <begin position="500"/>
        <end position="518"/>
    </location>
</feature>
<keyword evidence="2" id="KW-0812">Transmembrane</keyword>
<feature type="transmembrane region" description="Helical" evidence="2">
    <location>
        <begin position="772"/>
        <end position="791"/>
    </location>
</feature>
<feature type="transmembrane region" description="Helical" evidence="2">
    <location>
        <begin position="474"/>
        <end position="494"/>
    </location>
</feature>
<feature type="transmembrane region" description="Helical" evidence="2">
    <location>
        <begin position="283"/>
        <end position="303"/>
    </location>
</feature>
<feature type="compositionally biased region" description="Low complexity" evidence="1">
    <location>
        <begin position="87"/>
        <end position="107"/>
    </location>
</feature>
<feature type="transmembrane region" description="Helical" evidence="2">
    <location>
        <begin position="445"/>
        <end position="462"/>
    </location>
</feature>
<feature type="transmembrane region" description="Helical" evidence="2">
    <location>
        <begin position="525"/>
        <end position="541"/>
    </location>
</feature>
<feature type="compositionally biased region" description="Pro residues" evidence="1">
    <location>
        <begin position="108"/>
        <end position="127"/>
    </location>
</feature>
<accession>A0ABP7M5S0</accession>
<feature type="transmembrane region" description="Helical" evidence="2">
    <location>
        <begin position="149"/>
        <end position="169"/>
    </location>
</feature>
<dbReference type="InterPro" id="IPR014600">
    <property type="entry name" value="UCP035905_mem"/>
</dbReference>
<evidence type="ECO:0000256" key="1">
    <source>
        <dbReference type="SAM" id="MobiDB-lite"/>
    </source>
</evidence>
<comment type="caution">
    <text evidence="3">The sequence shown here is derived from an EMBL/GenBank/DDBJ whole genome shotgun (WGS) entry which is preliminary data.</text>
</comment>
<dbReference type="Pfam" id="PF10101">
    <property type="entry name" value="DUF2339"/>
    <property type="match status" value="1"/>
</dbReference>
<feature type="transmembrane region" description="Helical" evidence="2">
    <location>
        <begin position="614"/>
        <end position="631"/>
    </location>
</feature>
<feature type="transmembrane region" description="Helical" evidence="2">
    <location>
        <begin position="671"/>
        <end position="688"/>
    </location>
</feature>
<feature type="transmembrane region" description="Helical" evidence="2">
    <location>
        <begin position="261"/>
        <end position="277"/>
    </location>
</feature>
<feature type="transmembrane region" description="Helical" evidence="2">
    <location>
        <begin position="181"/>
        <end position="199"/>
    </location>
</feature>
<evidence type="ECO:0000256" key="2">
    <source>
        <dbReference type="SAM" id="Phobius"/>
    </source>
</evidence>
<feature type="transmembrane region" description="Helical" evidence="2">
    <location>
        <begin position="745"/>
        <end position="760"/>
    </location>
</feature>
<feature type="transmembrane region" description="Helical" evidence="2">
    <location>
        <begin position="233"/>
        <end position="254"/>
    </location>
</feature>
<dbReference type="EMBL" id="BAAAZU010000003">
    <property type="protein sequence ID" value="GAA3915678.1"/>
    <property type="molecule type" value="Genomic_DNA"/>
</dbReference>
<feature type="transmembrane region" description="Helical" evidence="2">
    <location>
        <begin position="308"/>
        <end position="327"/>
    </location>
</feature>
<evidence type="ECO:0000313" key="3">
    <source>
        <dbReference type="EMBL" id="GAA3915678.1"/>
    </source>
</evidence>
<feature type="transmembrane region" description="Helical" evidence="2">
    <location>
        <begin position="206"/>
        <end position="227"/>
    </location>
</feature>
<name>A0ABP7M5S0_9GAMM</name>
<feature type="transmembrane region" description="Helical" evidence="2">
    <location>
        <begin position="553"/>
        <end position="571"/>
    </location>
</feature>
<protein>
    <submittedName>
        <fullName evidence="3">DUF2339 domain-containing protein</fullName>
    </submittedName>
</protein>
<sequence length="905" mass="96325">MEGLIVLLVLVVLAVPVLLVSALVSVGNLRRRVLLLEDDVRRLRSREASADAPAPRPTMAPTAKPAVHDVPPVEPDPVAWQVPPETPAVEPESIAAAAAAPSASEPSTPRPPPLPPVPQRPPRPQRPARPDPFEVAIRAVKRWFTSGNVPVKVGMLVLLAGVAALLKYASDQGWLSVPIQLRLAGIAAASLAALAFAWHRRERHRSFALAVQGGAIGVLLLTVFAAFKLYGMIGPLPAFGLSVVLIAGLVVVAVLQESRTLAILGVLAGFMAPIWLSDGSGNHVALFSYYALLNLAIFAIAWVRPWRILNLLGFVFTWGIGIAWGVLQYAPEKFASTEPFLLLFFAFYLLLPLLYARKAAARRGDRIDGCLLFGTPLIAFSLQAALLEGARMPLALCALGVAALYALLARALLRRERYAVLAEGYALLAAGFATLSVPLALSAQATASVFALEGAGLVWLGLRRARRLPLWSGAGLQLAAAVAMVLGAGGAVATQAIANAGFMGALLIAVAGFASAWFLRDAGRAQAAVVAYAWALLWWVGNGVGEIKQFVDPPLVFHAVLVFAALTGWLAAEVHRRRPGDALALTTLGGFIAAFPLALVQTGMHGQPFADHGLWAWIAFAAFGVRSLQCLRRGESRIAAWAQFAWWMLWPTVFSLLAWEVSRRFELAQGWRDAFIVLPWLALALLSLRRWPWLAAPLGRAFDGHRGAVQATVFIVLALWWLAALSDAGQPAPLPWLPVLNPLDLAQVAVLALGAAWLWSASAPDGLRGRRVGVLSVAGLVLLTAITLRGVHHWGGVAWDGRLFGTSLAQTSLTVVWSVLGVVGWILGSRRGHRPLWLAGAVLMGVVLVKLVLVDRTNLGNLLGIAAFIAYGLLCTLIGYLAPAPPRASSADDGEPASNAVGETP</sequence>
<organism evidence="3 4">
    <name type="scientific">Luteimonas lutimaris</name>
    <dbReference type="NCBI Taxonomy" id="698645"/>
    <lineage>
        <taxon>Bacteria</taxon>
        <taxon>Pseudomonadati</taxon>
        <taxon>Pseudomonadota</taxon>
        <taxon>Gammaproteobacteria</taxon>
        <taxon>Lysobacterales</taxon>
        <taxon>Lysobacteraceae</taxon>
        <taxon>Luteimonas</taxon>
    </lineage>
</organism>
<feature type="transmembrane region" description="Helical" evidence="2">
    <location>
        <begin position="583"/>
        <end position="602"/>
    </location>
</feature>
<keyword evidence="2" id="KW-1133">Transmembrane helix</keyword>
<feature type="transmembrane region" description="Helical" evidence="2">
    <location>
        <begin position="803"/>
        <end position="828"/>
    </location>
</feature>
<reference evidence="4" key="1">
    <citation type="journal article" date="2019" name="Int. J. Syst. Evol. Microbiol.">
        <title>The Global Catalogue of Microorganisms (GCM) 10K type strain sequencing project: providing services to taxonomists for standard genome sequencing and annotation.</title>
        <authorList>
            <consortium name="The Broad Institute Genomics Platform"/>
            <consortium name="The Broad Institute Genome Sequencing Center for Infectious Disease"/>
            <person name="Wu L."/>
            <person name="Ma J."/>
        </authorList>
    </citation>
    <scope>NUCLEOTIDE SEQUENCE [LARGE SCALE GENOMIC DNA]</scope>
    <source>
        <strain evidence="4">JCM 16916</strain>
    </source>
</reference>
<dbReference type="PANTHER" id="PTHR38434:SF1">
    <property type="entry name" value="BLL2549 PROTEIN"/>
    <property type="match status" value="1"/>
</dbReference>
<dbReference type="InterPro" id="IPR019286">
    <property type="entry name" value="DUF2339_TM"/>
</dbReference>
<dbReference type="RefSeq" id="WP_344758456.1">
    <property type="nucleotide sequence ID" value="NZ_BAAAZU010000003.1"/>
</dbReference>
<feature type="transmembrane region" description="Helical" evidence="2">
    <location>
        <begin position="393"/>
        <end position="413"/>
    </location>
</feature>
<evidence type="ECO:0000313" key="4">
    <source>
        <dbReference type="Proteomes" id="UP001501727"/>
    </source>
</evidence>
<feature type="transmembrane region" description="Helical" evidence="2">
    <location>
        <begin position="638"/>
        <end position="659"/>
    </location>
</feature>